<feature type="transmembrane region" description="Helical" evidence="1">
    <location>
        <begin position="361"/>
        <end position="381"/>
    </location>
</feature>
<evidence type="ECO:0000313" key="3">
    <source>
        <dbReference type="Proteomes" id="UP000554004"/>
    </source>
</evidence>
<feature type="transmembrane region" description="Helical" evidence="1">
    <location>
        <begin position="288"/>
        <end position="316"/>
    </location>
</feature>
<feature type="transmembrane region" description="Helical" evidence="1">
    <location>
        <begin position="199"/>
        <end position="232"/>
    </location>
</feature>
<keyword evidence="1" id="KW-0472">Membrane</keyword>
<evidence type="ECO:0000256" key="1">
    <source>
        <dbReference type="SAM" id="Phobius"/>
    </source>
</evidence>
<sequence length="469" mass="50077">LFSAGILFFLTFNIYAQEDSNVISPDFEGEKEFHNIVNKVENKSEDNSVTGLAQQNVTSLWTSVVYLGGSDILDEETREELEGANVPYDLKRGLIGIADDTATTIYANYPLVDIPGHLAQQWVPGYKDATTALYAQEEIDTGYEELSASGIAPLWTKVLNVSYVFFVIIMMVAGFMIMFRQKLGGQTMVTLGNVLPKVIVSLIIATFSFAIAGFLIDLGGILISAIIYIFNINEPNTIARVAPIMGSVFRGGLGITTTIVGTLGSIGTVLGIGAILKSSLFVVGAAAPAAGLLFAAGVGVVALLFALTILVIIFVGAVKVVLTLLKSYLQLLLSVVLGPLQITLGALPGNSNAMKNWFLSVLRNVLVFPVVFFIVNIPVILQELESGVRLRLPGMLINEDIDYNAGGPDVTGGLFLGVIKIMVLYYAAQAPKFLESIFPPSSNKGLQEGFAGAKGSMSKIPLIGGFFKS</sequence>
<name>A0A847ETE8_9BACT</name>
<feature type="non-terminal residue" evidence="2">
    <location>
        <position position="1"/>
    </location>
</feature>
<dbReference type="Proteomes" id="UP000554004">
    <property type="component" value="Unassembled WGS sequence"/>
</dbReference>
<organism evidence="2 3">
    <name type="scientific">Candidatus Dojkabacteria bacterium</name>
    <dbReference type="NCBI Taxonomy" id="2099670"/>
    <lineage>
        <taxon>Bacteria</taxon>
        <taxon>Candidatus Dojkabacteria</taxon>
    </lineage>
</organism>
<feature type="transmembrane region" description="Helical" evidence="1">
    <location>
        <begin position="328"/>
        <end position="349"/>
    </location>
</feature>
<feature type="transmembrane region" description="Helical" evidence="1">
    <location>
        <begin position="161"/>
        <end position="179"/>
    </location>
</feature>
<keyword evidence="1" id="KW-0812">Transmembrane</keyword>
<dbReference type="AlphaFoldDB" id="A0A847ETE8"/>
<feature type="transmembrane region" description="Helical" evidence="1">
    <location>
        <begin position="252"/>
        <end position="276"/>
    </location>
</feature>
<evidence type="ECO:0000313" key="2">
    <source>
        <dbReference type="EMBL" id="NLE30992.1"/>
    </source>
</evidence>
<comment type="caution">
    <text evidence="2">The sequence shown here is derived from an EMBL/GenBank/DDBJ whole genome shotgun (WGS) entry which is preliminary data.</text>
</comment>
<proteinExistence type="predicted"/>
<gene>
    <name evidence="2" type="ORF">GX618_01825</name>
</gene>
<accession>A0A847ETE8</accession>
<reference evidence="2 3" key="1">
    <citation type="journal article" date="2020" name="Biotechnol. Biofuels">
        <title>New insights from the biogas microbiome by comprehensive genome-resolved metagenomics of nearly 1600 species originating from multiple anaerobic digesters.</title>
        <authorList>
            <person name="Campanaro S."/>
            <person name="Treu L."/>
            <person name="Rodriguez-R L.M."/>
            <person name="Kovalovszki A."/>
            <person name="Ziels R.M."/>
            <person name="Maus I."/>
            <person name="Zhu X."/>
            <person name="Kougias P.G."/>
            <person name="Basile A."/>
            <person name="Luo G."/>
            <person name="Schluter A."/>
            <person name="Konstantinidis K.T."/>
            <person name="Angelidaki I."/>
        </authorList>
    </citation>
    <scope>NUCLEOTIDE SEQUENCE [LARGE SCALE GENOMIC DNA]</scope>
    <source>
        <strain evidence="2">AS06rmzACSIP_421</strain>
    </source>
</reference>
<protein>
    <submittedName>
        <fullName evidence="2">Uncharacterized protein</fullName>
    </submittedName>
</protein>
<keyword evidence="1" id="KW-1133">Transmembrane helix</keyword>
<dbReference type="EMBL" id="JAAZAL010000067">
    <property type="protein sequence ID" value="NLE30992.1"/>
    <property type="molecule type" value="Genomic_DNA"/>
</dbReference>